<keyword evidence="9" id="KW-1185">Reference proteome</keyword>
<dbReference type="InterPro" id="IPR010432">
    <property type="entry name" value="RDD"/>
</dbReference>
<evidence type="ECO:0000256" key="3">
    <source>
        <dbReference type="ARBA" id="ARBA00022692"/>
    </source>
</evidence>
<dbReference type="Pfam" id="PF06271">
    <property type="entry name" value="RDD"/>
    <property type="match status" value="1"/>
</dbReference>
<keyword evidence="4 6" id="KW-1133">Transmembrane helix</keyword>
<comment type="subcellular location">
    <subcellularLocation>
        <location evidence="1">Cell membrane</location>
        <topology evidence="1">Multi-pass membrane protein</topology>
    </subcellularLocation>
</comment>
<keyword evidence="5 6" id="KW-0472">Membrane</keyword>
<feature type="transmembrane region" description="Helical" evidence="6">
    <location>
        <begin position="93"/>
        <end position="117"/>
    </location>
</feature>
<sequence>MILTLLGLIPYFMSLFNVVAQPSGLSEGAQEQQFSQLMGSMFIVIGVFALAMLIYFVVFSWFIAIKGQTPGMRILGLRLVSVHTGQPVGWKLALLRSAVLILGNQFTGGILGLLFWLSPLFDTQSGWNQSWQDKMLKAVLINVKEGRDTFQA</sequence>
<dbReference type="EMBL" id="JAVDQF010000001">
    <property type="protein sequence ID" value="MDR6268140.1"/>
    <property type="molecule type" value="Genomic_DNA"/>
</dbReference>
<name>A0ABU1J6W3_9MICC</name>
<keyword evidence="2" id="KW-1003">Cell membrane</keyword>
<dbReference type="PANTHER" id="PTHR36115">
    <property type="entry name" value="PROLINE-RICH ANTIGEN HOMOLOG-RELATED"/>
    <property type="match status" value="1"/>
</dbReference>
<evidence type="ECO:0000256" key="6">
    <source>
        <dbReference type="SAM" id="Phobius"/>
    </source>
</evidence>
<protein>
    <submittedName>
        <fullName evidence="8">RDD family membrane protein YckC</fullName>
    </submittedName>
</protein>
<dbReference type="Proteomes" id="UP001185069">
    <property type="component" value="Unassembled WGS sequence"/>
</dbReference>
<evidence type="ECO:0000259" key="7">
    <source>
        <dbReference type="Pfam" id="PF06271"/>
    </source>
</evidence>
<evidence type="ECO:0000256" key="5">
    <source>
        <dbReference type="ARBA" id="ARBA00023136"/>
    </source>
</evidence>
<feature type="transmembrane region" description="Helical" evidence="6">
    <location>
        <begin position="38"/>
        <end position="64"/>
    </location>
</feature>
<organism evidence="8 9">
    <name type="scientific">Arthrobacter russicus</name>
    <dbReference type="NCBI Taxonomy" id="172040"/>
    <lineage>
        <taxon>Bacteria</taxon>
        <taxon>Bacillati</taxon>
        <taxon>Actinomycetota</taxon>
        <taxon>Actinomycetes</taxon>
        <taxon>Micrococcales</taxon>
        <taxon>Micrococcaceae</taxon>
        <taxon>Arthrobacter</taxon>
    </lineage>
</organism>
<keyword evidence="3 6" id="KW-0812">Transmembrane</keyword>
<reference evidence="8 9" key="1">
    <citation type="submission" date="2023-07" db="EMBL/GenBank/DDBJ databases">
        <title>Sequencing the genomes of 1000 actinobacteria strains.</title>
        <authorList>
            <person name="Klenk H.-P."/>
        </authorList>
    </citation>
    <scope>NUCLEOTIDE SEQUENCE [LARGE SCALE GENOMIC DNA]</scope>
    <source>
        <strain evidence="8 9">DSM 14555</strain>
    </source>
</reference>
<evidence type="ECO:0000313" key="9">
    <source>
        <dbReference type="Proteomes" id="UP001185069"/>
    </source>
</evidence>
<evidence type="ECO:0000313" key="8">
    <source>
        <dbReference type="EMBL" id="MDR6268140.1"/>
    </source>
</evidence>
<evidence type="ECO:0000256" key="2">
    <source>
        <dbReference type="ARBA" id="ARBA00022475"/>
    </source>
</evidence>
<accession>A0ABU1J6W3</accession>
<evidence type="ECO:0000256" key="1">
    <source>
        <dbReference type="ARBA" id="ARBA00004651"/>
    </source>
</evidence>
<evidence type="ECO:0000256" key="4">
    <source>
        <dbReference type="ARBA" id="ARBA00022989"/>
    </source>
</evidence>
<proteinExistence type="predicted"/>
<dbReference type="PANTHER" id="PTHR36115:SF10">
    <property type="entry name" value="RDD DOMAIN-CONTAINING PROTEIN"/>
    <property type="match status" value="1"/>
</dbReference>
<comment type="caution">
    <text evidence="8">The sequence shown here is derived from an EMBL/GenBank/DDBJ whole genome shotgun (WGS) entry which is preliminary data.</text>
</comment>
<dbReference type="InterPro" id="IPR051791">
    <property type="entry name" value="Pra-immunoreactive"/>
</dbReference>
<feature type="domain" description="RDD" evidence="7">
    <location>
        <begin position="14"/>
        <end position="136"/>
    </location>
</feature>
<gene>
    <name evidence="8" type="ORF">JOE69_000378</name>
</gene>